<name>A0A4Y7SY15_COPMI</name>
<protein>
    <recommendedName>
        <fullName evidence="1">F-box domain-containing protein</fullName>
    </recommendedName>
</protein>
<dbReference type="AlphaFoldDB" id="A0A4Y7SY15"/>
<gene>
    <name evidence="2" type="ORF">FA13DRAFT_1008770</name>
</gene>
<proteinExistence type="predicted"/>
<dbReference type="PROSITE" id="PS50181">
    <property type="entry name" value="FBOX"/>
    <property type="match status" value="1"/>
</dbReference>
<sequence length="546" mass="60475">MSPLLRLPVDLTFLIISNLLPSDILVLRQTCKDLAKLTRDRTVWMSQYDSQILSKGYPFPSSIPPESMEAPELERQVHICDRVSQKWAGLAEGQYAYPRDGTRFVLGQRVQDLRIRSKAGVEVKIRSVHFLNVPGRDLMLVHYKDDWSVLEVWDLERKGVEGSGAKKVAEWGPRGTIVKNVVVDGNGDGESGVRIAVGVLVPPEEHLVQVLTLTPSLSFEITASVRTFMSPVAFQGNLLGLGDHLSQSPLWNWKASTFASLDGELAPNRKNHTTLSPEAEGDEIGTTNPIVDMVFAQDYVFVARAYTLTLFSIPKEFHATLDRAMEDSVGFLAKHSFGCVDAVCVTPVAPRNGAATVNPSYHILVRGFSNDSWKEWNSHTLQLYALDPASPAPLASSSVPYLFPPRLEASVATRYGRLNCSRVFLGKAGVALWVQPKRSGMRFQEEEYYGIDHYVDSPHIQLSDHRDAPRLNAAILVDSPYRFDDGSEEMSTGFMEETDGGAAQLDPILVMANHDGDADWTCMDWDEAGGRIVLGLESGWVTLIEM</sequence>
<dbReference type="InterPro" id="IPR036047">
    <property type="entry name" value="F-box-like_dom_sf"/>
</dbReference>
<dbReference type="Pfam" id="PF12937">
    <property type="entry name" value="F-box-like"/>
    <property type="match status" value="1"/>
</dbReference>
<accession>A0A4Y7SY15</accession>
<evidence type="ECO:0000313" key="2">
    <source>
        <dbReference type="EMBL" id="TEB26732.1"/>
    </source>
</evidence>
<keyword evidence="3" id="KW-1185">Reference proteome</keyword>
<organism evidence="2 3">
    <name type="scientific">Coprinellus micaceus</name>
    <name type="common">Glistening ink-cap mushroom</name>
    <name type="synonym">Coprinus micaceus</name>
    <dbReference type="NCBI Taxonomy" id="71717"/>
    <lineage>
        <taxon>Eukaryota</taxon>
        <taxon>Fungi</taxon>
        <taxon>Dikarya</taxon>
        <taxon>Basidiomycota</taxon>
        <taxon>Agaricomycotina</taxon>
        <taxon>Agaricomycetes</taxon>
        <taxon>Agaricomycetidae</taxon>
        <taxon>Agaricales</taxon>
        <taxon>Agaricineae</taxon>
        <taxon>Psathyrellaceae</taxon>
        <taxon>Coprinellus</taxon>
    </lineage>
</organism>
<evidence type="ECO:0000313" key="3">
    <source>
        <dbReference type="Proteomes" id="UP000298030"/>
    </source>
</evidence>
<dbReference type="EMBL" id="QPFP01000046">
    <property type="protein sequence ID" value="TEB26732.1"/>
    <property type="molecule type" value="Genomic_DNA"/>
</dbReference>
<evidence type="ECO:0000259" key="1">
    <source>
        <dbReference type="PROSITE" id="PS50181"/>
    </source>
</evidence>
<dbReference type="Proteomes" id="UP000298030">
    <property type="component" value="Unassembled WGS sequence"/>
</dbReference>
<dbReference type="OrthoDB" id="3034442at2759"/>
<dbReference type="Gene3D" id="1.20.1280.50">
    <property type="match status" value="1"/>
</dbReference>
<reference evidence="2 3" key="1">
    <citation type="journal article" date="2019" name="Nat. Ecol. Evol.">
        <title>Megaphylogeny resolves global patterns of mushroom evolution.</title>
        <authorList>
            <person name="Varga T."/>
            <person name="Krizsan K."/>
            <person name="Foldi C."/>
            <person name="Dima B."/>
            <person name="Sanchez-Garcia M."/>
            <person name="Sanchez-Ramirez S."/>
            <person name="Szollosi G.J."/>
            <person name="Szarkandi J.G."/>
            <person name="Papp V."/>
            <person name="Albert L."/>
            <person name="Andreopoulos W."/>
            <person name="Angelini C."/>
            <person name="Antonin V."/>
            <person name="Barry K.W."/>
            <person name="Bougher N.L."/>
            <person name="Buchanan P."/>
            <person name="Buyck B."/>
            <person name="Bense V."/>
            <person name="Catcheside P."/>
            <person name="Chovatia M."/>
            <person name="Cooper J."/>
            <person name="Damon W."/>
            <person name="Desjardin D."/>
            <person name="Finy P."/>
            <person name="Geml J."/>
            <person name="Haridas S."/>
            <person name="Hughes K."/>
            <person name="Justo A."/>
            <person name="Karasinski D."/>
            <person name="Kautmanova I."/>
            <person name="Kiss B."/>
            <person name="Kocsube S."/>
            <person name="Kotiranta H."/>
            <person name="LaButti K.M."/>
            <person name="Lechner B.E."/>
            <person name="Liimatainen K."/>
            <person name="Lipzen A."/>
            <person name="Lukacs Z."/>
            <person name="Mihaltcheva S."/>
            <person name="Morgado L.N."/>
            <person name="Niskanen T."/>
            <person name="Noordeloos M.E."/>
            <person name="Ohm R.A."/>
            <person name="Ortiz-Santana B."/>
            <person name="Ovrebo C."/>
            <person name="Racz N."/>
            <person name="Riley R."/>
            <person name="Savchenko A."/>
            <person name="Shiryaev A."/>
            <person name="Soop K."/>
            <person name="Spirin V."/>
            <person name="Szebenyi C."/>
            <person name="Tomsovsky M."/>
            <person name="Tulloss R.E."/>
            <person name="Uehling J."/>
            <person name="Grigoriev I.V."/>
            <person name="Vagvolgyi C."/>
            <person name="Papp T."/>
            <person name="Martin F.M."/>
            <person name="Miettinen O."/>
            <person name="Hibbett D.S."/>
            <person name="Nagy L.G."/>
        </authorList>
    </citation>
    <scope>NUCLEOTIDE SEQUENCE [LARGE SCALE GENOMIC DNA]</scope>
    <source>
        <strain evidence="2 3">FP101781</strain>
    </source>
</reference>
<dbReference type="InterPro" id="IPR001810">
    <property type="entry name" value="F-box_dom"/>
</dbReference>
<comment type="caution">
    <text evidence="2">The sequence shown here is derived from an EMBL/GenBank/DDBJ whole genome shotgun (WGS) entry which is preliminary data.</text>
</comment>
<dbReference type="STRING" id="71717.A0A4Y7SY15"/>
<feature type="domain" description="F-box" evidence="1">
    <location>
        <begin position="1"/>
        <end position="47"/>
    </location>
</feature>
<dbReference type="SUPFAM" id="SSF81383">
    <property type="entry name" value="F-box domain"/>
    <property type="match status" value="1"/>
</dbReference>